<evidence type="ECO:0000313" key="1">
    <source>
        <dbReference type="EMBL" id="CBY14481.1"/>
    </source>
</evidence>
<dbReference type="AlphaFoldDB" id="E4XXV3"/>
<accession>E4XXV3</accession>
<proteinExistence type="predicted"/>
<dbReference type="EMBL" id="FN653296">
    <property type="protein sequence ID" value="CBY14481.1"/>
    <property type="molecule type" value="Genomic_DNA"/>
</dbReference>
<name>E4XXV3_OIKDI</name>
<dbReference type="Proteomes" id="UP000001307">
    <property type="component" value="Unassembled WGS sequence"/>
</dbReference>
<organism evidence="1">
    <name type="scientific">Oikopleura dioica</name>
    <name type="common">Tunicate</name>
    <dbReference type="NCBI Taxonomy" id="34765"/>
    <lineage>
        <taxon>Eukaryota</taxon>
        <taxon>Metazoa</taxon>
        <taxon>Chordata</taxon>
        <taxon>Tunicata</taxon>
        <taxon>Appendicularia</taxon>
        <taxon>Copelata</taxon>
        <taxon>Oikopleuridae</taxon>
        <taxon>Oikopleura</taxon>
    </lineage>
</organism>
<reference evidence="1" key="1">
    <citation type="journal article" date="2010" name="Science">
        <title>Plasticity of animal genome architecture unmasked by rapid evolution of a pelagic tunicate.</title>
        <authorList>
            <person name="Denoeud F."/>
            <person name="Henriet S."/>
            <person name="Mungpakdee S."/>
            <person name="Aury J.M."/>
            <person name="Da Silva C."/>
            <person name="Brinkmann H."/>
            <person name="Mikhaleva J."/>
            <person name="Olsen L.C."/>
            <person name="Jubin C."/>
            <person name="Canestro C."/>
            <person name="Bouquet J.M."/>
            <person name="Danks G."/>
            <person name="Poulain J."/>
            <person name="Campsteijn C."/>
            <person name="Adamski M."/>
            <person name="Cross I."/>
            <person name="Yadetie F."/>
            <person name="Muffato M."/>
            <person name="Louis A."/>
            <person name="Butcher S."/>
            <person name="Tsagkogeorga G."/>
            <person name="Konrad A."/>
            <person name="Singh S."/>
            <person name="Jensen M.F."/>
            <person name="Cong E.H."/>
            <person name="Eikeseth-Otteraa H."/>
            <person name="Noel B."/>
            <person name="Anthouard V."/>
            <person name="Porcel B.M."/>
            <person name="Kachouri-Lafond R."/>
            <person name="Nishino A."/>
            <person name="Ugolini M."/>
            <person name="Chourrout P."/>
            <person name="Nishida H."/>
            <person name="Aasland R."/>
            <person name="Huzurbazar S."/>
            <person name="Westhof E."/>
            <person name="Delsuc F."/>
            <person name="Lehrach H."/>
            <person name="Reinhardt R."/>
            <person name="Weissenbach J."/>
            <person name="Roy S.W."/>
            <person name="Artiguenave F."/>
            <person name="Postlethwait J.H."/>
            <person name="Manak J.R."/>
            <person name="Thompson E.M."/>
            <person name="Jaillon O."/>
            <person name="Du Pasquier L."/>
            <person name="Boudinot P."/>
            <person name="Liberles D.A."/>
            <person name="Volff J.N."/>
            <person name="Philippe H."/>
            <person name="Lenhard B."/>
            <person name="Roest Crollius H."/>
            <person name="Wincker P."/>
            <person name="Chourrout D."/>
        </authorList>
    </citation>
    <scope>NUCLEOTIDE SEQUENCE [LARGE SCALE GENOMIC DNA]</scope>
</reference>
<gene>
    <name evidence="1" type="ORF">GSOID_T00007506001</name>
</gene>
<evidence type="ECO:0000313" key="2">
    <source>
        <dbReference type="Proteomes" id="UP000001307"/>
    </source>
</evidence>
<sequence length="132" mass="15016">MNLYEINKYRSQCSIYSDYMPIRREDVPQEVLDFVAQAEAEELEKKNLKNLKDLNINKNLVAELDSLDSMNIGSINALNDALNLINDGQINNFLISKDKNFKITKNETDVVCASLLDDCENVAENLSPPEIF</sequence>
<protein>
    <submittedName>
        <fullName evidence="1">Uncharacterized protein</fullName>
    </submittedName>
</protein>
<keyword evidence="2" id="KW-1185">Reference proteome</keyword>
<dbReference type="InParanoid" id="E4XXV3"/>